<evidence type="ECO:0000256" key="6">
    <source>
        <dbReference type="ARBA" id="ARBA00023268"/>
    </source>
</evidence>
<evidence type="ECO:0000259" key="10">
    <source>
        <dbReference type="Pfam" id="PF00905"/>
    </source>
</evidence>
<feature type="domain" description="Glycosyl transferase family 51" evidence="11">
    <location>
        <begin position="55"/>
        <end position="224"/>
    </location>
</feature>
<organism evidence="12 13">
    <name type="scientific">Actinoallomurus acaciae</name>
    <dbReference type="NCBI Taxonomy" id="502577"/>
    <lineage>
        <taxon>Bacteria</taxon>
        <taxon>Bacillati</taxon>
        <taxon>Actinomycetota</taxon>
        <taxon>Actinomycetes</taxon>
        <taxon>Streptosporangiales</taxon>
        <taxon>Thermomonosporaceae</taxon>
        <taxon>Actinoallomurus</taxon>
    </lineage>
</organism>
<dbReference type="Gene3D" id="1.10.3810.10">
    <property type="entry name" value="Biosynthetic peptidoglycan transglycosylase-like"/>
    <property type="match status" value="1"/>
</dbReference>
<evidence type="ECO:0000313" key="12">
    <source>
        <dbReference type="EMBL" id="MFB9830607.1"/>
    </source>
</evidence>
<protein>
    <submittedName>
        <fullName evidence="12">Transglycosylase domain-containing protein</fullName>
        <ecNumber evidence="12">2.4.-.-</ecNumber>
    </submittedName>
</protein>
<dbReference type="SUPFAM" id="SSF56601">
    <property type="entry name" value="beta-lactamase/transpeptidase-like"/>
    <property type="match status" value="1"/>
</dbReference>
<dbReference type="Gene3D" id="3.40.710.10">
    <property type="entry name" value="DD-peptidase/beta-lactamase superfamily"/>
    <property type="match status" value="1"/>
</dbReference>
<dbReference type="InterPro" id="IPR023346">
    <property type="entry name" value="Lysozyme-like_dom_sf"/>
</dbReference>
<dbReference type="Pfam" id="PF00912">
    <property type="entry name" value="Transgly"/>
    <property type="match status" value="1"/>
</dbReference>
<accession>A0ABV5Y6H1</accession>
<dbReference type="InterPro" id="IPR012338">
    <property type="entry name" value="Beta-lactam/transpept-like"/>
</dbReference>
<keyword evidence="5" id="KW-0378">Hydrolase</keyword>
<keyword evidence="2" id="KW-0645">Protease</keyword>
<dbReference type="InterPro" id="IPR050396">
    <property type="entry name" value="Glycosyltr_51/Transpeptidase"/>
</dbReference>
<dbReference type="PANTHER" id="PTHR32282">
    <property type="entry name" value="BINDING PROTEIN TRANSPEPTIDASE, PUTATIVE-RELATED"/>
    <property type="match status" value="1"/>
</dbReference>
<evidence type="ECO:0000256" key="1">
    <source>
        <dbReference type="ARBA" id="ARBA00022645"/>
    </source>
</evidence>
<evidence type="ECO:0000256" key="3">
    <source>
        <dbReference type="ARBA" id="ARBA00022676"/>
    </source>
</evidence>
<comment type="catalytic activity">
    <reaction evidence="7">
        <text>Preferential cleavage: (Ac)2-L-Lys-D-Ala-|-D-Ala. Also transpeptidation of peptidyl-alanyl moieties that are N-acyl substituents of D-alanine.</text>
        <dbReference type="EC" id="3.4.16.4"/>
    </reaction>
</comment>
<evidence type="ECO:0000256" key="8">
    <source>
        <dbReference type="ARBA" id="ARBA00049902"/>
    </source>
</evidence>
<comment type="caution">
    <text evidence="12">The sequence shown here is derived from an EMBL/GenBank/DDBJ whole genome shotgun (WGS) entry which is preliminary data.</text>
</comment>
<sequence>MPSWKLVLATMGIGTLASICGVGVAYAMVKVPTVNQDSTEQGATVYWNDGSQMMKIGSSRTVVQLNDISKPMQQAVVAVEDRNFYHESAVSPTGITRAFLNDLKGGSTQGGSTITQQYVKNAYLNQEQTVTRKFKEIFIAVKVGKQQDKNMILQNYLNTIFFGRGANGVEAAAQAYFGEKASALTVPQAAILASQAKQPGYYDPAIKSHLQDTVNRYDIVLQAMVRSGSISQTDYLKYKDHLPKVKKLAKGNALGGQKGFLYERVKNALSGMGYSEQQIENGGLKVYTTWDKTLQSKAQQTVEADLRAHHMPRDTRVGLVTMDPTKGEVLAAYGGADFVKRQVDDAYYSTAQVGSSFKPYVLATALKKGISLKTVMNGKSPQYFNTDGDSVAAGTPGATRFINDEANAPNPYVTLVQATADSLNTVYVPLGFKAGYQDVYALAKASGLPQQGLRDGHPGEGGFFLGQSDIAPVYQASGYSTIANDGNYITPHSIRSVIEPSGKTNHPKIERHSAFSGDVAHDVQYAMQSVVTRGTGKNAAIPGREVAGKTGTTNDNVAAWFSGFTPKQLVTTIGMWRFQDRTKKHAAKTIPLQNVGGYPAINGGDLPATIWHDYMSQALSLDKYKDVTHFPPPAYVGDTSESQTPPPSVAPTPQDTPTPTCLPNQNPMTDHCKPSDNQGQPDCTLHPRNPQCQDTSPPASPTCKHIVGCESPPGGNNDGGGGQDPNARAARPIDE</sequence>
<feature type="compositionally biased region" description="Pro residues" evidence="9">
    <location>
        <begin position="644"/>
        <end position="656"/>
    </location>
</feature>
<feature type="region of interest" description="Disordered" evidence="9">
    <location>
        <begin position="632"/>
        <end position="735"/>
    </location>
</feature>
<feature type="compositionally biased region" description="Polar residues" evidence="9">
    <location>
        <begin position="657"/>
        <end position="668"/>
    </location>
</feature>
<keyword evidence="13" id="KW-1185">Reference proteome</keyword>
<evidence type="ECO:0000256" key="2">
    <source>
        <dbReference type="ARBA" id="ARBA00022670"/>
    </source>
</evidence>
<evidence type="ECO:0000256" key="9">
    <source>
        <dbReference type="SAM" id="MobiDB-lite"/>
    </source>
</evidence>
<name>A0ABV5Y6H1_9ACTN</name>
<keyword evidence="6" id="KW-0511">Multifunctional enzyme</keyword>
<keyword evidence="4 12" id="KW-0808">Transferase</keyword>
<dbReference type="EC" id="2.4.-.-" evidence="12"/>
<evidence type="ECO:0000259" key="11">
    <source>
        <dbReference type="Pfam" id="PF00912"/>
    </source>
</evidence>
<evidence type="ECO:0000313" key="13">
    <source>
        <dbReference type="Proteomes" id="UP001589627"/>
    </source>
</evidence>
<dbReference type="RefSeq" id="WP_378193065.1">
    <property type="nucleotide sequence ID" value="NZ_JBHLZP010000001.1"/>
</dbReference>
<dbReference type="InterPro" id="IPR001264">
    <property type="entry name" value="Glyco_trans_51"/>
</dbReference>
<gene>
    <name evidence="12" type="ORF">ACFFNX_00080</name>
</gene>
<dbReference type="Pfam" id="PF00905">
    <property type="entry name" value="Transpeptidase"/>
    <property type="match status" value="1"/>
</dbReference>
<dbReference type="SUPFAM" id="SSF53955">
    <property type="entry name" value="Lysozyme-like"/>
    <property type="match status" value="1"/>
</dbReference>
<dbReference type="InterPro" id="IPR001460">
    <property type="entry name" value="PCN-bd_Tpept"/>
</dbReference>
<evidence type="ECO:0000256" key="7">
    <source>
        <dbReference type="ARBA" id="ARBA00034000"/>
    </source>
</evidence>
<reference evidence="12 13" key="1">
    <citation type="submission" date="2024-09" db="EMBL/GenBank/DDBJ databases">
        <authorList>
            <person name="Sun Q."/>
            <person name="Mori K."/>
        </authorList>
    </citation>
    <scope>NUCLEOTIDE SEQUENCE [LARGE SCALE GENOMIC DNA]</scope>
    <source>
        <strain evidence="12 13">TBRC 0563</strain>
    </source>
</reference>
<dbReference type="PANTHER" id="PTHR32282:SF34">
    <property type="entry name" value="PENICILLIN-BINDING PROTEIN 1A"/>
    <property type="match status" value="1"/>
</dbReference>
<dbReference type="EMBL" id="JBHLZP010000001">
    <property type="protein sequence ID" value="MFB9830607.1"/>
    <property type="molecule type" value="Genomic_DNA"/>
</dbReference>
<dbReference type="InterPro" id="IPR036950">
    <property type="entry name" value="PBP_transglycosylase"/>
</dbReference>
<feature type="domain" description="Penicillin-binding protein transpeptidase" evidence="10">
    <location>
        <begin position="319"/>
        <end position="570"/>
    </location>
</feature>
<evidence type="ECO:0000256" key="5">
    <source>
        <dbReference type="ARBA" id="ARBA00022801"/>
    </source>
</evidence>
<comment type="catalytic activity">
    <reaction evidence="8">
        <text>[GlcNAc-(1-&gt;4)-Mur2Ac(oyl-L-Ala-gamma-D-Glu-L-Lys-D-Ala-D-Ala)](n)-di-trans,octa-cis-undecaprenyl diphosphate + beta-D-GlcNAc-(1-&gt;4)-Mur2Ac(oyl-L-Ala-gamma-D-Glu-L-Lys-D-Ala-D-Ala)-di-trans,octa-cis-undecaprenyl diphosphate = [GlcNAc-(1-&gt;4)-Mur2Ac(oyl-L-Ala-gamma-D-Glu-L-Lys-D-Ala-D-Ala)](n+1)-di-trans,octa-cis-undecaprenyl diphosphate + di-trans,octa-cis-undecaprenyl diphosphate + H(+)</text>
        <dbReference type="Rhea" id="RHEA:23708"/>
        <dbReference type="Rhea" id="RHEA-COMP:9602"/>
        <dbReference type="Rhea" id="RHEA-COMP:9603"/>
        <dbReference type="ChEBI" id="CHEBI:15378"/>
        <dbReference type="ChEBI" id="CHEBI:58405"/>
        <dbReference type="ChEBI" id="CHEBI:60033"/>
        <dbReference type="ChEBI" id="CHEBI:78435"/>
        <dbReference type="EC" id="2.4.99.28"/>
    </reaction>
</comment>
<proteinExistence type="predicted"/>
<keyword evidence="1" id="KW-0121">Carboxypeptidase</keyword>
<dbReference type="Proteomes" id="UP001589627">
    <property type="component" value="Unassembled WGS sequence"/>
</dbReference>
<dbReference type="GO" id="GO:0016757">
    <property type="term" value="F:glycosyltransferase activity"/>
    <property type="evidence" value="ECO:0007669"/>
    <property type="project" value="UniProtKB-KW"/>
</dbReference>
<evidence type="ECO:0000256" key="4">
    <source>
        <dbReference type="ARBA" id="ARBA00022679"/>
    </source>
</evidence>
<keyword evidence="3 12" id="KW-0328">Glycosyltransferase</keyword>